<evidence type="ECO:0000313" key="3">
    <source>
        <dbReference type="Proteomes" id="UP001642464"/>
    </source>
</evidence>
<gene>
    <name evidence="2" type="ORF">SCF082_LOCUS47721</name>
</gene>
<sequence length="396" mass="44816">MATIERLESLPRVQFGRTDMMVSRACGGTMMWGTLNKEERMAHEQLDALVEQGVNFIDTAELYPVPFEGGKVTEEWIGHWLEGALAAKKIQRDQFYIATKANPSNNGAPDMKGRKKPWGFDQESLLASCKASIERLKCQYIDLYYLHWPTRNVPVFGCISYFPDKNRPVPSFDKGEVKDFEAQVLAIKALFDAGLIKHWALSNENNYGVTMLCLTCDRLNVPRPVCVQNDYSLNNRIFDTDCYEACHRFGLVSCHFGLLCGGVLSGKYIRDSPYAKKDPGRDLGECRHHARPNFQPRYSYPMPAKATERYVVLAEKYGLTPTELAVAWANQRPHAGAVIIGTTTKRQVEECVGACKIKALPKELLAEIDQTHEEFRNPNMHFVSKDLISNAPWLSR</sequence>
<keyword evidence="3" id="KW-1185">Reference proteome</keyword>
<dbReference type="PANTHER" id="PTHR43364">
    <property type="entry name" value="NADH-SPECIFIC METHYLGLYOXAL REDUCTASE-RELATED"/>
    <property type="match status" value="1"/>
</dbReference>
<reference evidence="2 3" key="1">
    <citation type="submission" date="2024-02" db="EMBL/GenBank/DDBJ databases">
        <authorList>
            <person name="Chen Y."/>
            <person name="Shah S."/>
            <person name="Dougan E. K."/>
            <person name="Thang M."/>
            <person name="Chan C."/>
        </authorList>
    </citation>
    <scope>NUCLEOTIDE SEQUENCE [LARGE SCALE GENOMIC DNA]</scope>
</reference>
<dbReference type="InterPro" id="IPR050523">
    <property type="entry name" value="AKR_Detox_Biosynth"/>
</dbReference>
<name>A0ABP0RRI2_9DINO</name>
<dbReference type="Pfam" id="PF00248">
    <property type="entry name" value="Aldo_ket_red"/>
    <property type="match status" value="1"/>
</dbReference>
<dbReference type="EMBL" id="CAXAMM010041962">
    <property type="protein sequence ID" value="CAK9102085.1"/>
    <property type="molecule type" value="Genomic_DNA"/>
</dbReference>
<organism evidence="2 3">
    <name type="scientific">Durusdinium trenchii</name>
    <dbReference type="NCBI Taxonomy" id="1381693"/>
    <lineage>
        <taxon>Eukaryota</taxon>
        <taxon>Sar</taxon>
        <taxon>Alveolata</taxon>
        <taxon>Dinophyceae</taxon>
        <taxon>Suessiales</taxon>
        <taxon>Symbiodiniaceae</taxon>
        <taxon>Durusdinium</taxon>
    </lineage>
</organism>
<dbReference type="InterPro" id="IPR023210">
    <property type="entry name" value="NADP_OxRdtase_dom"/>
</dbReference>
<dbReference type="SUPFAM" id="SSF51430">
    <property type="entry name" value="NAD(P)-linked oxidoreductase"/>
    <property type="match status" value="1"/>
</dbReference>
<dbReference type="Proteomes" id="UP001642464">
    <property type="component" value="Unassembled WGS sequence"/>
</dbReference>
<proteinExistence type="predicted"/>
<accession>A0ABP0RRI2</accession>
<dbReference type="PANTHER" id="PTHR43364:SF17">
    <property type="entry name" value="ALDO KETO REDUCTASE"/>
    <property type="match status" value="1"/>
</dbReference>
<dbReference type="InterPro" id="IPR036812">
    <property type="entry name" value="NAD(P)_OxRdtase_dom_sf"/>
</dbReference>
<protein>
    <submittedName>
        <fullName evidence="2">Protein tas</fullName>
    </submittedName>
</protein>
<comment type="caution">
    <text evidence="2">The sequence shown here is derived from an EMBL/GenBank/DDBJ whole genome shotgun (WGS) entry which is preliminary data.</text>
</comment>
<feature type="domain" description="NADP-dependent oxidoreductase" evidence="1">
    <location>
        <begin position="28"/>
        <end position="371"/>
    </location>
</feature>
<dbReference type="Gene3D" id="3.20.20.100">
    <property type="entry name" value="NADP-dependent oxidoreductase domain"/>
    <property type="match status" value="1"/>
</dbReference>
<evidence type="ECO:0000313" key="2">
    <source>
        <dbReference type="EMBL" id="CAK9102085.1"/>
    </source>
</evidence>
<evidence type="ECO:0000259" key="1">
    <source>
        <dbReference type="Pfam" id="PF00248"/>
    </source>
</evidence>